<dbReference type="PANTHER" id="PTHR35145">
    <property type="entry name" value="CYTOPLASMIC PROTEIN-RELATED"/>
    <property type="match status" value="1"/>
</dbReference>
<dbReference type="InterPro" id="IPR038056">
    <property type="entry name" value="YjbR-like_sf"/>
</dbReference>
<dbReference type="Proteomes" id="UP000824128">
    <property type="component" value="Unassembled WGS sequence"/>
</dbReference>
<proteinExistence type="predicted"/>
<reference evidence="1" key="1">
    <citation type="submission" date="2020-10" db="EMBL/GenBank/DDBJ databases">
        <authorList>
            <person name="Gilroy R."/>
        </authorList>
    </citation>
    <scope>NUCLEOTIDE SEQUENCE</scope>
    <source>
        <strain evidence="1">ChiGjej2B2-16831</strain>
    </source>
</reference>
<dbReference type="InterPro" id="IPR007351">
    <property type="entry name" value="YjbR"/>
</dbReference>
<name>A0A9D1STE0_9FIRM</name>
<dbReference type="EMBL" id="DVNZ01000151">
    <property type="protein sequence ID" value="HIU94479.1"/>
    <property type="molecule type" value="Genomic_DNA"/>
</dbReference>
<accession>A0A9D1STE0</accession>
<dbReference type="AlphaFoldDB" id="A0A9D1STE0"/>
<keyword evidence="1" id="KW-0238">DNA-binding</keyword>
<sequence>MNRYPWLDAYLLAKPGAEKDYKAEWAWLRYRVAGRLFAAVCCPGAQYGVYAGREMVILKCEPALAELFRMQYADVLPGFYSDKRHWNTVFLDGAVPDGVLRGMCDQSYRLVVEKLPKKLRPD</sequence>
<evidence type="ECO:0000313" key="1">
    <source>
        <dbReference type="EMBL" id="HIU94479.1"/>
    </source>
</evidence>
<organism evidence="1 2">
    <name type="scientific">Candidatus Aphodomorpha intestinavium</name>
    <dbReference type="NCBI Taxonomy" id="2840672"/>
    <lineage>
        <taxon>Bacteria</taxon>
        <taxon>Bacillati</taxon>
        <taxon>Bacillota</taxon>
        <taxon>Clostridia</taxon>
        <taxon>Eubacteriales</taxon>
        <taxon>Candidatus Aphodomorpha</taxon>
    </lineage>
</organism>
<dbReference type="GO" id="GO:0003677">
    <property type="term" value="F:DNA binding"/>
    <property type="evidence" value="ECO:0007669"/>
    <property type="project" value="UniProtKB-KW"/>
</dbReference>
<evidence type="ECO:0000313" key="2">
    <source>
        <dbReference type="Proteomes" id="UP000824128"/>
    </source>
</evidence>
<protein>
    <submittedName>
        <fullName evidence="1">MmcQ/YjbR family DNA-binding protein</fullName>
    </submittedName>
</protein>
<dbReference type="SUPFAM" id="SSF142906">
    <property type="entry name" value="YjbR-like"/>
    <property type="match status" value="1"/>
</dbReference>
<dbReference type="InterPro" id="IPR058532">
    <property type="entry name" value="YjbR/MT2646/Rv2570-like"/>
</dbReference>
<reference evidence="1" key="2">
    <citation type="journal article" date="2021" name="PeerJ">
        <title>Extensive microbial diversity within the chicken gut microbiome revealed by metagenomics and culture.</title>
        <authorList>
            <person name="Gilroy R."/>
            <person name="Ravi A."/>
            <person name="Getino M."/>
            <person name="Pursley I."/>
            <person name="Horton D.L."/>
            <person name="Alikhan N.F."/>
            <person name="Baker D."/>
            <person name="Gharbi K."/>
            <person name="Hall N."/>
            <person name="Watson M."/>
            <person name="Adriaenssens E.M."/>
            <person name="Foster-Nyarko E."/>
            <person name="Jarju S."/>
            <person name="Secka A."/>
            <person name="Antonio M."/>
            <person name="Oren A."/>
            <person name="Chaudhuri R.R."/>
            <person name="La Ragione R."/>
            <person name="Hildebrand F."/>
            <person name="Pallen M.J."/>
        </authorList>
    </citation>
    <scope>NUCLEOTIDE SEQUENCE</scope>
    <source>
        <strain evidence="1">ChiGjej2B2-16831</strain>
    </source>
</reference>
<dbReference type="Pfam" id="PF04237">
    <property type="entry name" value="YjbR"/>
    <property type="match status" value="1"/>
</dbReference>
<dbReference type="Gene3D" id="3.90.1150.30">
    <property type="match status" value="1"/>
</dbReference>
<dbReference type="PANTHER" id="PTHR35145:SF1">
    <property type="entry name" value="CYTOPLASMIC PROTEIN"/>
    <property type="match status" value="1"/>
</dbReference>
<gene>
    <name evidence="1" type="ORF">IAD24_04895</name>
</gene>
<comment type="caution">
    <text evidence="1">The sequence shown here is derived from an EMBL/GenBank/DDBJ whole genome shotgun (WGS) entry which is preliminary data.</text>
</comment>